<evidence type="ECO:0000256" key="2">
    <source>
        <dbReference type="ARBA" id="ARBA00007174"/>
    </source>
</evidence>
<name>A0A7C5HKV8_9CHLB</name>
<comment type="similarity">
    <text evidence="2">Belongs to the MsrB Met sulfoxide reductase family.</text>
</comment>
<keyword evidence="4" id="KW-0479">Metal-binding</keyword>
<dbReference type="SUPFAM" id="SSF51316">
    <property type="entry name" value="Mss4-like"/>
    <property type="match status" value="1"/>
</dbReference>
<evidence type="ECO:0000256" key="8">
    <source>
        <dbReference type="SAM" id="SignalP"/>
    </source>
</evidence>
<dbReference type="GO" id="GO:0046872">
    <property type="term" value="F:metal ion binding"/>
    <property type="evidence" value="ECO:0007669"/>
    <property type="project" value="UniProtKB-KW"/>
</dbReference>
<feature type="chain" id="PRO_5027709164" description="peptide-methionine (R)-S-oxide reductase" evidence="8">
    <location>
        <begin position="28"/>
        <end position="181"/>
    </location>
</feature>
<dbReference type="PANTHER" id="PTHR10173">
    <property type="entry name" value="METHIONINE SULFOXIDE REDUCTASE"/>
    <property type="match status" value="1"/>
</dbReference>
<dbReference type="NCBIfam" id="TIGR00357">
    <property type="entry name" value="peptide-methionine (R)-S-oxide reductase MsrB"/>
    <property type="match status" value="1"/>
</dbReference>
<evidence type="ECO:0000259" key="9">
    <source>
        <dbReference type="PROSITE" id="PS51790"/>
    </source>
</evidence>
<evidence type="ECO:0000256" key="5">
    <source>
        <dbReference type="ARBA" id="ARBA00022833"/>
    </source>
</evidence>
<evidence type="ECO:0000256" key="4">
    <source>
        <dbReference type="ARBA" id="ARBA00022723"/>
    </source>
</evidence>
<evidence type="ECO:0000313" key="10">
    <source>
        <dbReference type="EMBL" id="HHE07973.1"/>
    </source>
</evidence>
<evidence type="ECO:0000256" key="3">
    <source>
        <dbReference type="ARBA" id="ARBA00012499"/>
    </source>
</evidence>
<dbReference type="GO" id="GO:0033743">
    <property type="term" value="F:peptide-methionine (R)-S-oxide reductase activity"/>
    <property type="evidence" value="ECO:0007669"/>
    <property type="project" value="UniProtKB-EC"/>
</dbReference>
<dbReference type="InterPro" id="IPR028427">
    <property type="entry name" value="Met_Sox_Rdtase_MsrB"/>
</dbReference>
<keyword evidence="5" id="KW-0862">Zinc</keyword>
<dbReference type="Pfam" id="PF01641">
    <property type="entry name" value="SelR"/>
    <property type="match status" value="1"/>
</dbReference>
<dbReference type="InterPro" id="IPR002579">
    <property type="entry name" value="Met_Sox_Rdtase_MsrB_dom"/>
</dbReference>
<dbReference type="GO" id="GO:0030091">
    <property type="term" value="P:protein repair"/>
    <property type="evidence" value="ECO:0007669"/>
    <property type="project" value="InterPro"/>
</dbReference>
<keyword evidence="6 10" id="KW-0560">Oxidoreductase</keyword>
<dbReference type="Gene3D" id="2.170.150.20">
    <property type="entry name" value="Peptide methionine sulfoxide reductase"/>
    <property type="match status" value="1"/>
</dbReference>
<evidence type="ECO:0000256" key="1">
    <source>
        <dbReference type="ARBA" id="ARBA00001947"/>
    </source>
</evidence>
<dbReference type="GO" id="GO:0006979">
    <property type="term" value="P:response to oxidative stress"/>
    <property type="evidence" value="ECO:0007669"/>
    <property type="project" value="InterPro"/>
</dbReference>
<dbReference type="EMBL" id="DRSK01000204">
    <property type="protein sequence ID" value="HHE07973.1"/>
    <property type="molecule type" value="Genomic_DNA"/>
</dbReference>
<accession>A0A7C5HKV8</accession>
<keyword evidence="8" id="KW-0732">Signal</keyword>
<gene>
    <name evidence="10" type="primary">msrB</name>
    <name evidence="10" type="ORF">ENL01_03655</name>
</gene>
<dbReference type="PROSITE" id="PS51257">
    <property type="entry name" value="PROKAR_LIPOPROTEIN"/>
    <property type="match status" value="1"/>
</dbReference>
<dbReference type="Proteomes" id="UP000886059">
    <property type="component" value="Unassembled WGS sequence"/>
</dbReference>
<dbReference type="FunFam" id="2.170.150.20:FF:000001">
    <property type="entry name" value="Peptide methionine sulfoxide reductase MsrB"/>
    <property type="match status" value="1"/>
</dbReference>
<proteinExistence type="inferred from homology"/>
<evidence type="ECO:0000256" key="7">
    <source>
        <dbReference type="ARBA" id="ARBA00048488"/>
    </source>
</evidence>
<comment type="catalytic activity">
    <reaction evidence="7">
        <text>L-methionyl-[protein] + [thioredoxin]-disulfide + H2O = L-methionyl-(R)-S-oxide-[protein] + [thioredoxin]-dithiol</text>
        <dbReference type="Rhea" id="RHEA:24164"/>
        <dbReference type="Rhea" id="RHEA-COMP:10698"/>
        <dbReference type="Rhea" id="RHEA-COMP:10700"/>
        <dbReference type="Rhea" id="RHEA-COMP:12313"/>
        <dbReference type="Rhea" id="RHEA-COMP:12314"/>
        <dbReference type="ChEBI" id="CHEBI:15377"/>
        <dbReference type="ChEBI" id="CHEBI:16044"/>
        <dbReference type="ChEBI" id="CHEBI:29950"/>
        <dbReference type="ChEBI" id="CHEBI:45764"/>
        <dbReference type="ChEBI" id="CHEBI:50058"/>
        <dbReference type="EC" id="1.8.4.12"/>
    </reaction>
</comment>
<dbReference type="PROSITE" id="PS51790">
    <property type="entry name" value="MSRB"/>
    <property type="match status" value="1"/>
</dbReference>
<feature type="domain" description="MsrB" evidence="9">
    <location>
        <begin position="57"/>
        <end position="179"/>
    </location>
</feature>
<dbReference type="AlphaFoldDB" id="A0A7C5HKV8"/>
<comment type="caution">
    <text evidence="10">The sequence shown here is derived from an EMBL/GenBank/DDBJ whole genome shotgun (WGS) entry which is preliminary data.</text>
</comment>
<comment type="cofactor">
    <cofactor evidence="1">
        <name>Zn(2+)</name>
        <dbReference type="ChEBI" id="CHEBI:29105"/>
    </cofactor>
</comment>
<organism evidence="10">
    <name type="scientific">Chlorobaculum parvum</name>
    <dbReference type="NCBI Taxonomy" id="274539"/>
    <lineage>
        <taxon>Bacteria</taxon>
        <taxon>Pseudomonadati</taxon>
        <taxon>Chlorobiota</taxon>
        <taxon>Chlorobiia</taxon>
        <taxon>Chlorobiales</taxon>
        <taxon>Chlorobiaceae</taxon>
        <taxon>Chlorobaculum</taxon>
    </lineage>
</organism>
<reference evidence="10" key="1">
    <citation type="journal article" date="2020" name="mSystems">
        <title>Genome- and Community-Level Interaction Insights into Carbon Utilization and Element Cycling Functions of Hydrothermarchaeota in Hydrothermal Sediment.</title>
        <authorList>
            <person name="Zhou Z."/>
            <person name="Liu Y."/>
            <person name="Xu W."/>
            <person name="Pan J."/>
            <person name="Luo Z.H."/>
            <person name="Li M."/>
        </authorList>
    </citation>
    <scope>NUCLEOTIDE SEQUENCE [LARGE SCALE GENOMIC DNA]</scope>
    <source>
        <strain evidence="10">HyVt-628</strain>
    </source>
</reference>
<dbReference type="GO" id="GO:0005737">
    <property type="term" value="C:cytoplasm"/>
    <property type="evidence" value="ECO:0007669"/>
    <property type="project" value="TreeGrafter"/>
</dbReference>
<dbReference type="InterPro" id="IPR011057">
    <property type="entry name" value="Mss4-like_sf"/>
</dbReference>
<dbReference type="EC" id="1.8.4.12" evidence="3"/>
<dbReference type="PANTHER" id="PTHR10173:SF52">
    <property type="entry name" value="METHIONINE-R-SULFOXIDE REDUCTASE B1"/>
    <property type="match status" value="1"/>
</dbReference>
<feature type="signal peptide" evidence="8">
    <location>
        <begin position="1"/>
        <end position="27"/>
    </location>
</feature>
<protein>
    <recommendedName>
        <fullName evidence="3">peptide-methionine (R)-S-oxide reductase</fullName>
        <ecNumber evidence="3">1.8.4.12</ecNumber>
    </recommendedName>
</protein>
<sequence length="181" mass="19840">MKPVNTIVPQLLITLSACQFSSSGAVATKPGAAMSNTSYPQNPYYSRTDTTRLNLPDSVWKKVLSPELYAVARKGETEGAFTGKYWNYEGIGTYYCAACGNALFRSDAKFASTCGWPSFFEPARPGSVIYREDKSYGMDRTEVLCGRCGAHLGHVFDDGPPPTGKRFCMNSISLDFVPDKK</sequence>
<evidence type="ECO:0000256" key="6">
    <source>
        <dbReference type="ARBA" id="ARBA00023002"/>
    </source>
</evidence>